<dbReference type="GO" id="GO:0043328">
    <property type="term" value="P:protein transport to vacuole involved in ubiquitin-dependent protein catabolic process via the multivesicular body sorting pathway"/>
    <property type="evidence" value="ECO:0007669"/>
    <property type="project" value="TreeGrafter"/>
</dbReference>
<keyword evidence="3" id="KW-0653">Protein transport</keyword>
<keyword evidence="4" id="KW-0333">Golgi apparatus</keyword>
<dbReference type="Pfam" id="PF00790">
    <property type="entry name" value="VHS"/>
    <property type="match status" value="1"/>
</dbReference>
<dbReference type="PANTHER" id="PTHR47180">
    <property type="entry name" value="ADP-RIBOSYLATION FACTOR-BINDING PROTEIN GGA1-RELATED"/>
    <property type="match status" value="1"/>
</dbReference>
<evidence type="ECO:0000256" key="4">
    <source>
        <dbReference type="ARBA" id="ARBA00023034"/>
    </source>
</evidence>
<sequence length="280" mass="32156">MADRLQDLIAGACSPAHSGPDLELNLEISDLINQKQGTFPRIAAMTIVQLVNSRSTNQGMLALSLLDVCVKNCGYPFHLQISTKEFLNALVYSFPAQPQTSLSFAARPPQKKSLDIQWNHFDYVPHQPSVPDPVVERILYMIKEWKIGLALRAPYKEDLTNINSMYRLLKRRGYRFPEIKEDSVAALVTHSVLRTPEELEEQDNVRLSAKLQEHIRRGTEEDLVLADMIMKWLSGYEKRGRPDYQQRFSEQIRGIRSKAIVLYELLESMRQGEKIDRAMQ</sequence>
<evidence type="ECO:0000256" key="2">
    <source>
        <dbReference type="ARBA" id="ARBA00022448"/>
    </source>
</evidence>
<dbReference type="AlphaFoldDB" id="A0A8H7RTH1"/>
<comment type="caution">
    <text evidence="8">The sequence shown here is derived from an EMBL/GenBank/DDBJ whole genome shotgun (WGS) entry which is preliminary data.</text>
</comment>
<dbReference type="GO" id="GO:0005802">
    <property type="term" value="C:trans-Golgi network"/>
    <property type="evidence" value="ECO:0007669"/>
    <property type="project" value="TreeGrafter"/>
</dbReference>
<evidence type="ECO:0000256" key="5">
    <source>
        <dbReference type="ARBA" id="ARBA00053552"/>
    </source>
</evidence>
<protein>
    <recommendedName>
        <fullName evidence="10">VHS domain-containing protein</fullName>
    </recommendedName>
</protein>
<evidence type="ECO:0000256" key="3">
    <source>
        <dbReference type="ARBA" id="ARBA00022927"/>
    </source>
</evidence>
<dbReference type="GO" id="GO:0043130">
    <property type="term" value="F:ubiquitin binding"/>
    <property type="evidence" value="ECO:0007669"/>
    <property type="project" value="InterPro"/>
</dbReference>
<dbReference type="InterPro" id="IPR008942">
    <property type="entry name" value="ENTH_VHS"/>
</dbReference>
<accession>A0A8H7RTH1</accession>
<feature type="non-terminal residue" evidence="8">
    <location>
        <position position="1"/>
    </location>
</feature>
<dbReference type="CDD" id="cd16998">
    <property type="entry name" value="VHS_GGA_fungi"/>
    <property type="match status" value="1"/>
</dbReference>
<evidence type="ECO:0000259" key="6">
    <source>
        <dbReference type="PROSITE" id="PS50179"/>
    </source>
</evidence>
<gene>
    <name evidence="8" type="ORF">INT45_004128</name>
</gene>
<proteinExistence type="predicted"/>
<organism evidence="8 9">
    <name type="scientific">Circinella minor</name>
    <dbReference type="NCBI Taxonomy" id="1195481"/>
    <lineage>
        <taxon>Eukaryota</taxon>
        <taxon>Fungi</taxon>
        <taxon>Fungi incertae sedis</taxon>
        <taxon>Mucoromycota</taxon>
        <taxon>Mucoromycotina</taxon>
        <taxon>Mucoromycetes</taxon>
        <taxon>Mucorales</taxon>
        <taxon>Lichtheimiaceae</taxon>
        <taxon>Circinella</taxon>
    </lineage>
</organism>
<evidence type="ECO:0000259" key="7">
    <source>
        <dbReference type="PROSITE" id="PS50909"/>
    </source>
</evidence>
<dbReference type="Proteomes" id="UP000646827">
    <property type="component" value="Unassembled WGS sequence"/>
</dbReference>
<evidence type="ECO:0000313" key="9">
    <source>
        <dbReference type="Proteomes" id="UP000646827"/>
    </source>
</evidence>
<dbReference type="PANTHER" id="PTHR47180:SF1">
    <property type="entry name" value="ADP-RIBOSYLATION FACTOR-BINDING PROTEIN GGA1-RELATED"/>
    <property type="match status" value="1"/>
</dbReference>
<dbReference type="GO" id="GO:0006895">
    <property type="term" value="P:Golgi to endosome transport"/>
    <property type="evidence" value="ECO:0007669"/>
    <property type="project" value="TreeGrafter"/>
</dbReference>
<evidence type="ECO:0000256" key="1">
    <source>
        <dbReference type="ARBA" id="ARBA00004601"/>
    </source>
</evidence>
<dbReference type="OrthoDB" id="2018246at2759"/>
<dbReference type="InterPro" id="IPR052653">
    <property type="entry name" value="ARF-binding"/>
</dbReference>
<dbReference type="GO" id="GO:0005829">
    <property type="term" value="C:cytosol"/>
    <property type="evidence" value="ECO:0007669"/>
    <property type="project" value="GOC"/>
</dbReference>
<keyword evidence="9" id="KW-1185">Reference proteome</keyword>
<reference evidence="8 9" key="1">
    <citation type="submission" date="2020-12" db="EMBL/GenBank/DDBJ databases">
        <title>Metabolic potential, ecology and presence of endohyphal bacteria is reflected in genomic diversity of Mucoromycotina.</title>
        <authorList>
            <person name="Muszewska A."/>
            <person name="Okrasinska A."/>
            <person name="Steczkiewicz K."/>
            <person name="Drgas O."/>
            <person name="Orlowska M."/>
            <person name="Perlinska-Lenart U."/>
            <person name="Aleksandrzak-Piekarczyk T."/>
            <person name="Szatraj K."/>
            <person name="Zielenkiewicz U."/>
            <person name="Pilsyk S."/>
            <person name="Malc E."/>
            <person name="Mieczkowski P."/>
            <person name="Kruszewska J.S."/>
            <person name="Biernat P."/>
            <person name="Pawlowska J."/>
        </authorList>
    </citation>
    <scope>NUCLEOTIDE SEQUENCE [LARGE SCALE GENOMIC DNA]</scope>
    <source>
        <strain evidence="8 9">CBS 142.35</strain>
    </source>
</reference>
<comment type="subcellular location">
    <subcellularLocation>
        <location evidence="1">Golgi apparatus</location>
        <location evidence="1">trans-Golgi network</location>
    </subcellularLocation>
</comment>
<dbReference type="GO" id="GO:0035091">
    <property type="term" value="F:phosphatidylinositol binding"/>
    <property type="evidence" value="ECO:0007669"/>
    <property type="project" value="InterPro"/>
</dbReference>
<dbReference type="PROSITE" id="PS50909">
    <property type="entry name" value="GAT"/>
    <property type="match status" value="1"/>
</dbReference>
<evidence type="ECO:0000313" key="8">
    <source>
        <dbReference type="EMBL" id="KAG2216932.1"/>
    </source>
</evidence>
<dbReference type="InterPro" id="IPR004152">
    <property type="entry name" value="GAT_dom"/>
</dbReference>
<comment type="function">
    <text evidence="5">May play a role in the regulation of membrane traffic through the trans-Golgi network.</text>
</comment>
<dbReference type="EMBL" id="JAEPRB010000344">
    <property type="protein sequence ID" value="KAG2216932.1"/>
    <property type="molecule type" value="Genomic_DNA"/>
</dbReference>
<dbReference type="InterPro" id="IPR002014">
    <property type="entry name" value="VHS_dom"/>
</dbReference>
<dbReference type="GO" id="GO:0006896">
    <property type="term" value="P:Golgi to vacuole transport"/>
    <property type="evidence" value="ECO:0007669"/>
    <property type="project" value="UniProtKB-ARBA"/>
</dbReference>
<evidence type="ECO:0008006" key="10">
    <source>
        <dbReference type="Google" id="ProtNLM"/>
    </source>
</evidence>
<name>A0A8H7RTH1_9FUNG</name>
<dbReference type="SUPFAM" id="SSF89009">
    <property type="entry name" value="GAT-like domain"/>
    <property type="match status" value="1"/>
</dbReference>
<keyword evidence="2" id="KW-0813">Transport</keyword>
<dbReference type="PROSITE" id="PS50179">
    <property type="entry name" value="VHS"/>
    <property type="match status" value="1"/>
</dbReference>
<feature type="domain" description="VHS" evidence="6">
    <location>
        <begin position="12"/>
        <end position="177"/>
    </location>
</feature>
<dbReference type="SUPFAM" id="SSF48464">
    <property type="entry name" value="ENTH/VHS domain"/>
    <property type="match status" value="1"/>
</dbReference>
<dbReference type="FunFam" id="1.25.40.90:FF:000008">
    <property type="entry name" value="VHS domain protein"/>
    <property type="match status" value="1"/>
</dbReference>
<feature type="domain" description="GAT" evidence="7">
    <location>
        <begin position="204"/>
        <end position="280"/>
    </location>
</feature>
<dbReference type="SMART" id="SM00288">
    <property type="entry name" value="VHS"/>
    <property type="match status" value="1"/>
</dbReference>
<dbReference type="Gene3D" id="1.25.40.90">
    <property type="match status" value="1"/>
</dbReference>